<dbReference type="Proteomes" id="UP000031623">
    <property type="component" value="Chromosome"/>
</dbReference>
<keyword evidence="3" id="KW-1185">Reference proteome</keyword>
<keyword evidence="1" id="KW-0472">Membrane</keyword>
<feature type="transmembrane region" description="Helical" evidence="1">
    <location>
        <begin position="157"/>
        <end position="178"/>
    </location>
</feature>
<dbReference type="AlphaFoldDB" id="A0A090AQM0"/>
<organism evidence="2 3">
    <name type="scientific">Thioploca ingrica</name>
    <dbReference type="NCBI Taxonomy" id="40754"/>
    <lineage>
        <taxon>Bacteria</taxon>
        <taxon>Pseudomonadati</taxon>
        <taxon>Pseudomonadota</taxon>
        <taxon>Gammaproteobacteria</taxon>
        <taxon>Thiotrichales</taxon>
        <taxon>Thiotrichaceae</taxon>
        <taxon>Thioploca</taxon>
    </lineage>
</organism>
<dbReference type="EMBL" id="AP014633">
    <property type="protein sequence ID" value="BAP57950.1"/>
    <property type="molecule type" value="Genomic_DNA"/>
</dbReference>
<keyword evidence="1" id="KW-1133">Transmembrane helix</keyword>
<gene>
    <name evidence="2" type="ORF">THII_3653</name>
</gene>
<evidence type="ECO:0000256" key="1">
    <source>
        <dbReference type="SAM" id="Phobius"/>
    </source>
</evidence>
<proteinExistence type="predicted"/>
<sequence length="297" mass="33457">MLNLLIQIPEPVFLIYFTLFSISCMVIGKLRINFDGSTQYQLPELTTFTPFEMAALQPDERTRIIHIALFNLWHRQFIIISGEGREIQIESSSSEPPPDKIEKLIFNFINQKARTPAEFFENITLLSQLDKTIEPLHQKLEQQHLQKTSQQLQQDKIVFLVILFLIWASGGSILLLNLYRGMPVGYLVIFLIFITIITFPVLNFQRTTRLGQQYLQKLMQRYNSPVIQKNLDLAWQIAIFGRDGIASHAVFSRSFPKTLAGILSFGESKKSKRVGRWGGEGCGGGSGGGCGGCGGGD</sequence>
<feature type="transmembrane region" description="Helical" evidence="1">
    <location>
        <begin position="12"/>
        <end position="32"/>
    </location>
</feature>
<dbReference type="STRING" id="40754.THII_3653"/>
<feature type="transmembrane region" description="Helical" evidence="1">
    <location>
        <begin position="184"/>
        <end position="204"/>
    </location>
</feature>
<dbReference type="OrthoDB" id="7131845at2"/>
<dbReference type="InterPro" id="IPR026467">
    <property type="entry name" value="Ser/Gly_Cys_C_dom"/>
</dbReference>
<accession>A0A090AQM0</accession>
<keyword evidence="1" id="KW-0812">Transmembrane</keyword>
<dbReference type="NCBIfam" id="TIGR04222">
    <property type="entry name" value="near_uncomplex"/>
    <property type="match status" value="1"/>
</dbReference>
<dbReference type="HOGENOM" id="CLU_936696_0_0_6"/>
<evidence type="ECO:0000313" key="3">
    <source>
        <dbReference type="Proteomes" id="UP000031623"/>
    </source>
</evidence>
<name>A0A090AQM0_9GAMM</name>
<protein>
    <submittedName>
        <fullName evidence="2">Membrane protein</fullName>
    </submittedName>
</protein>
<reference evidence="2" key="1">
    <citation type="journal article" date="2014" name="ISME J.">
        <title>Ecophysiology of Thioploca ingrica as revealed by the complete genome sequence supplemented with proteomic evidence.</title>
        <authorList>
            <person name="Kojima H."/>
            <person name="Ogura Y."/>
            <person name="Yamamoto N."/>
            <person name="Togashi T."/>
            <person name="Mori H."/>
            <person name="Watanabe T."/>
            <person name="Nemoto F."/>
            <person name="Kurokawa K."/>
            <person name="Hayashi T."/>
            <person name="Fukui M."/>
        </authorList>
    </citation>
    <scope>NUCLEOTIDE SEQUENCE [LARGE SCALE GENOMIC DNA]</scope>
</reference>
<dbReference type="KEGG" id="tig:THII_3653"/>
<evidence type="ECO:0000313" key="2">
    <source>
        <dbReference type="EMBL" id="BAP57950.1"/>
    </source>
</evidence>